<gene>
    <name evidence="1" type="ORF">BRZCDTV_521</name>
</gene>
<dbReference type="EMBL" id="LT994651">
    <property type="protein sequence ID" value="SPN79828.1"/>
    <property type="molecule type" value="Genomic_DNA"/>
</dbReference>
<evidence type="ECO:0000313" key="1">
    <source>
        <dbReference type="EMBL" id="SPN79828.1"/>
    </source>
</evidence>
<accession>A0A2R8FFY1</accession>
<reference evidence="1" key="1">
    <citation type="submission" date="2018-03" db="EMBL/GenBank/DDBJ databases">
        <authorList>
            <consortium name="Urmite Genomes"/>
        </authorList>
    </citation>
    <scope>NUCLEOTIDE SEQUENCE [LARGE SCALE GENOMIC DNA]</scope>
    <source>
        <strain evidence="1">IHUMI-27.7</strain>
    </source>
</reference>
<organism evidence="1">
    <name type="scientific">Brazilian cedratvirus IHUMI</name>
    <dbReference type="NCBI Taxonomy" id="2126980"/>
    <lineage>
        <taxon>Viruses</taxon>
        <taxon>Pithoviruses</taxon>
        <taxon>Orthocedratvirinae</taxon>
        <taxon>Alphacedratvirus</taxon>
        <taxon>Alphacedratvirus brasiliense</taxon>
    </lineage>
</organism>
<name>A0A2R8FFY1_9VIRU</name>
<evidence type="ECO:0000313" key="2">
    <source>
        <dbReference type="Proteomes" id="UP000273054"/>
    </source>
</evidence>
<sequence length="58" mass="7332">LHKTSWDERVFCEALYRKNLKMLQWARDRDCPWDKERCLRLAREKWPELVPWIEEQDD</sequence>
<proteinExistence type="predicted"/>
<protein>
    <submittedName>
        <fullName evidence="1">Ankyrin repeat-containing protein</fullName>
    </submittedName>
</protein>
<dbReference type="Proteomes" id="UP000273054">
    <property type="component" value="Segment"/>
</dbReference>
<feature type="non-terminal residue" evidence="1">
    <location>
        <position position="1"/>
    </location>
</feature>
<keyword evidence="2" id="KW-1185">Reference proteome</keyword>